<evidence type="ECO:0000256" key="1">
    <source>
        <dbReference type="ARBA" id="ARBA00001941"/>
    </source>
</evidence>
<feature type="domain" description="NodB homology" evidence="6">
    <location>
        <begin position="45"/>
        <end position="244"/>
    </location>
</feature>
<reference evidence="7" key="2">
    <citation type="submission" date="2023-01" db="EMBL/GenBank/DDBJ databases">
        <authorList>
            <person name="Petersen C."/>
        </authorList>
    </citation>
    <scope>NUCLEOTIDE SEQUENCE</scope>
    <source>
        <strain evidence="7">IBT 17514</strain>
    </source>
</reference>
<dbReference type="PROSITE" id="PS51677">
    <property type="entry name" value="NODB"/>
    <property type="match status" value="1"/>
</dbReference>
<keyword evidence="2" id="KW-0146">Chitin degradation</keyword>
<dbReference type="InterPro" id="IPR002509">
    <property type="entry name" value="NODB_dom"/>
</dbReference>
<dbReference type="PANTHER" id="PTHR10587">
    <property type="entry name" value="GLYCOSYL TRANSFERASE-RELATED"/>
    <property type="match status" value="1"/>
</dbReference>
<dbReference type="AlphaFoldDB" id="A0AAD6MRA2"/>
<comment type="caution">
    <text evidence="7">The sequence shown here is derived from an EMBL/GenBank/DDBJ whole genome shotgun (WGS) entry which is preliminary data.</text>
</comment>
<evidence type="ECO:0000256" key="5">
    <source>
        <dbReference type="ARBA" id="ARBA00048494"/>
    </source>
</evidence>
<dbReference type="GO" id="GO:0005975">
    <property type="term" value="P:carbohydrate metabolic process"/>
    <property type="evidence" value="ECO:0007669"/>
    <property type="project" value="InterPro"/>
</dbReference>
<comment type="catalytic activity">
    <reaction evidence="5">
        <text>[(1-&gt;4)-N-acetyl-beta-D-glucosaminyl](n) + n H2O = chitosan + n acetate</text>
        <dbReference type="Rhea" id="RHEA:10464"/>
        <dbReference type="Rhea" id="RHEA-COMP:9593"/>
        <dbReference type="Rhea" id="RHEA-COMP:9597"/>
        <dbReference type="ChEBI" id="CHEBI:15377"/>
        <dbReference type="ChEBI" id="CHEBI:17029"/>
        <dbReference type="ChEBI" id="CHEBI:30089"/>
        <dbReference type="ChEBI" id="CHEBI:57704"/>
        <dbReference type="EC" id="3.5.1.41"/>
    </reaction>
    <physiologicalReaction direction="left-to-right" evidence="5">
        <dbReference type="Rhea" id="RHEA:10465"/>
    </physiologicalReaction>
</comment>
<dbReference type="InterPro" id="IPR050248">
    <property type="entry name" value="Polysacc_deacetylase_ArnD"/>
</dbReference>
<dbReference type="EC" id="3.5.1.41" evidence="4"/>
<evidence type="ECO:0000313" key="8">
    <source>
        <dbReference type="Proteomes" id="UP001215712"/>
    </source>
</evidence>
<evidence type="ECO:0000259" key="6">
    <source>
        <dbReference type="PROSITE" id="PS51677"/>
    </source>
</evidence>
<dbReference type="EMBL" id="JAQJAN010000020">
    <property type="protein sequence ID" value="KAJ5704285.1"/>
    <property type="molecule type" value="Genomic_DNA"/>
</dbReference>
<dbReference type="CDD" id="cd10958">
    <property type="entry name" value="CE4_NodB_like_2"/>
    <property type="match status" value="1"/>
</dbReference>
<keyword evidence="2" id="KW-0119">Carbohydrate metabolism</keyword>
<dbReference type="GO" id="GO:0004099">
    <property type="term" value="F:chitin deacetylase activity"/>
    <property type="evidence" value="ECO:0007669"/>
    <property type="project" value="UniProtKB-EC"/>
</dbReference>
<evidence type="ECO:0000256" key="4">
    <source>
        <dbReference type="ARBA" id="ARBA00024056"/>
    </source>
</evidence>
<keyword evidence="8" id="KW-1185">Reference proteome</keyword>
<protein>
    <recommendedName>
        <fullName evidence="4">chitin deacetylase</fullName>
        <ecNumber evidence="4">3.5.1.41</ecNumber>
    </recommendedName>
</protein>
<proteinExistence type="predicted"/>
<dbReference type="Gene3D" id="3.20.20.370">
    <property type="entry name" value="Glycoside hydrolase/deacetylase"/>
    <property type="match status" value="1"/>
</dbReference>
<name>A0AAD6MRA2_9EURO</name>
<dbReference type="SUPFAM" id="SSF88713">
    <property type="entry name" value="Glycoside hydrolase/deacetylase"/>
    <property type="match status" value="1"/>
</dbReference>
<reference evidence="7" key="1">
    <citation type="journal article" date="2023" name="IMA Fungus">
        <title>Comparative genomic study of the Penicillium genus elucidates a diverse pangenome and 15 lateral gene transfer events.</title>
        <authorList>
            <person name="Petersen C."/>
            <person name="Sorensen T."/>
            <person name="Nielsen M.R."/>
            <person name="Sondergaard T.E."/>
            <person name="Sorensen J.L."/>
            <person name="Fitzpatrick D.A."/>
            <person name="Frisvad J.C."/>
            <person name="Nielsen K.L."/>
        </authorList>
    </citation>
    <scope>NUCLEOTIDE SEQUENCE</scope>
    <source>
        <strain evidence="7">IBT 17514</strain>
    </source>
</reference>
<dbReference type="InterPro" id="IPR011330">
    <property type="entry name" value="Glyco_hydro/deAcase_b/a-brl"/>
</dbReference>
<dbReference type="PANTHER" id="PTHR10587:SF137">
    <property type="entry name" value="4-DEOXY-4-FORMAMIDO-L-ARABINOSE-PHOSPHOUNDECAPRENOL DEFORMYLASE ARND-RELATED"/>
    <property type="match status" value="1"/>
</dbReference>
<sequence length="258" mass="29036">MLRGILTVCILFGPLYLIYKPPACLIRFLQRHWPDVLFHHPTTQKVVALTIDDAPSIYTAGGRDDQTGLNSEREHNSNILDLLKAHRATATFFVIGSQVPSYEDALVQLVRGGNELANHAMYDEPSRALGDDQLAEQIRAVQAMIQNAYCAAGKDGPEGWFFRPGSGFFSSRMRRLVKGLGHRLILGDVYPHDPQVPFSGLNAKHILSMVRPGSIIVCHDRREWTLPMLQVVLPELRRRGYRVVTISELLRETSIRQS</sequence>
<gene>
    <name evidence="7" type="ORF">N7493_011423</name>
</gene>
<dbReference type="Pfam" id="PF01522">
    <property type="entry name" value="Polysacc_deac_1"/>
    <property type="match status" value="1"/>
</dbReference>
<organism evidence="7 8">
    <name type="scientific">Penicillium malachiteum</name>
    <dbReference type="NCBI Taxonomy" id="1324776"/>
    <lineage>
        <taxon>Eukaryota</taxon>
        <taxon>Fungi</taxon>
        <taxon>Dikarya</taxon>
        <taxon>Ascomycota</taxon>
        <taxon>Pezizomycotina</taxon>
        <taxon>Eurotiomycetes</taxon>
        <taxon>Eurotiomycetidae</taxon>
        <taxon>Eurotiales</taxon>
        <taxon>Aspergillaceae</taxon>
        <taxon>Penicillium</taxon>
    </lineage>
</organism>
<dbReference type="Proteomes" id="UP001215712">
    <property type="component" value="Unassembled WGS sequence"/>
</dbReference>
<evidence type="ECO:0000313" key="7">
    <source>
        <dbReference type="EMBL" id="KAJ5704285.1"/>
    </source>
</evidence>
<evidence type="ECO:0000256" key="3">
    <source>
        <dbReference type="ARBA" id="ARBA00023285"/>
    </source>
</evidence>
<comment type="cofactor">
    <cofactor evidence="1">
        <name>Co(2+)</name>
        <dbReference type="ChEBI" id="CHEBI:48828"/>
    </cofactor>
</comment>
<dbReference type="GO" id="GO:0006032">
    <property type="term" value="P:chitin catabolic process"/>
    <property type="evidence" value="ECO:0007669"/>
    <property type="project" value="UniProtKB-KW"/>
</dbReference>
<accession>A0AAD6MRA2</accession>
<dbReference type="GO" id="GO:0009272">
    <property type="term" value="P:fungal-type cell wall biogenesis"/>
    <property type="evidence" value="ECO:0007669"/>
    <property type="project" value="UniProtKB-ARBA"/>
</dbReference>
<keyword evidence="2" id="KW-0624">Polysaccharide degradation</keyword>
<keyword evidence="3" id="KW-0170">Cobalt</keyword>
<evidence type="ECO:0000256" key="2">
    <source>
        <dbReference type="ARBA" id="ARBA00023024"/>
    </source>
</evidence>